<dbReference type="RefSeq" id="WP_203626971.1">
    <property type="nucleotide sequence ID" value="NZ_BOLQ01000009.1"/>
</dbReference>
<dbReference type="Proteomes" id="UP001597196">
    <property type="component" value="Unassembled WGS sequence"/>
</dbReference>
<gene>
    <name evidence="1" type="ORF">ACFQ4P_04210</name>
</gene>
<dbReference type="Gene3D" id="2.70.98.10">
    <property type="match status" value="2"/>
</dbReference>
<dbReference type="EMBL" id="JBHTOC010000005">
    <property type="protein sequence ID" value="MFD1429453.1"/>
    <property type="molecule type" value="Genomic_DNA"/>
</dbReference>
<name>A0ABW4CHK0_9LACO</name>
<dbReference type="InterPro" id="IPR011013">
    <property type="entry name" value="Gal_mutarotase_sf_dom"/>
</dbReference>
<dbReference type="PANTHER" id="PTHR10091">
    <property type="entry name" value="ALDOSE-1-EPIMERASE"/>
    <property type="match status" value="1"/>
</dbReference>
<organism evidence="1 2">
    <name type="scientific">Lacticaseibacillus mingshuiensis</name>
    <dbReference type="NCBI Taxonomy" id="2799574"/>
    <lineage>
        <taxon>Bacteria</taxon>
        <taxon>Bacillati</taxon>
        <taxon>Bacillota</taxon>
        <taxon>Bacilli</taxon>
        <taxon>Lactobacillales</taxon>
        <taxon>Lactobacillaceae</taxon>
        <taxon>Lacticaseibacillus</taxon>
    </lineage>
</organism>
<reference evidence="2" key="1">
    <citation type="journal article" date="2019" name="Int. J. Syst. Evol. Microbiol.">
        <title>The Global Catalogue of Microorganisms (GCM) 10K type strain sequencing project: providing services to taxonomists for standard genome sequencing and annotation.</title>
        <authorList>
            <consortium name="The Broad Institute Genomics Platform"/>
            <consortium name="The Broad Institute Genome Sequencing Center for Infectious Disease"/>
            <person name="Wu L."/>
            <person name="Ma J."/>
        </authorList>
    </citation>
    <scope>NUCLEOTIDE SEQUENCE [LARGE SCALE GENOMIC DNA]</scope>
    <source>
        <strain evidence="2">CCM 8980</strain>
    </source>
</reference>
<dbReference type="SUPFAM" id="SSF74650">
    <property type="entry name" value="Galactose mutarotase-like"/>
    <property type="match status" value="1"/>
</dbReference>
<proteinExistence type="predicted"/>
<sequence>MQLSTKLFARVGKQEITQYTIENDREMSLSFITFGARVQRLRLPSPHHPGGNPNLLLGYVTLQDYLERPGTFGAVLGPDLQDATSHPHNGWQNFNWQGDLQRHGDSATLIMSLRLPDGADGLPGAREVKIAHTLDNDNHWTIDWWIEISEPVALRPTIDLAFALTGDPAQTIMDQQLTLGGKPVEMPVVDRLTKETTATLTAPLWQLALETDAPGLCVSSYPQISAVDNFNGIVGQPHIAAGLRPLVAPDDGALHLQPGEPWRQRTVITLASTL</sequence>
<protein>
    <submittedName>
        <fullName evidence="1">Aldose epimerase</fullName>
    </submittedName>
</protein>
<dbReference type="PANTHER" id="PTHR10091:SF0">
    <property type="entry name" value="GALACTOSE MUTAROTASE"/>
    <property type="match status" value="1"/>
</dbReference>
<keyword evidence="2" id="KW-1185">Reference proteome</keyword>
<accession>A0ABW4CHK0</accession>
<evidence type="ECO:0000313" key="1">
    <source>
        <dbReference type="EMBL" id="MFD1429453.1"/>
    </source>
</evidence>
<evidence type="ECO:0000313" key="2">
    <source>
        <dbReference type="Proteomes" id="UP001597196"/>
    </source>
</evidence>
<comment type="caution">
    <text evidence="1">The sequence shown here is derived from an EMBL/GenBank/DDBJ whole genome shotgun (WGS) entry which is preliminary data.</text>
</comment>
<dbReference type="InterPro" id="IPR014718">
    <property type="entry name" value="GH-type_carb-bd"/>
</dbReference>